<feature type="compositionally biased region" description="Polar residues" evidence="1">
    <location>
        <begin position="13"/>
        <end position="23"/>
    </location>
</feature>
<name>A0A4Y2H741_ARAVE</name>
<reference evidence="2 3" key="1">
    <citation type="journal article" date="2019" name="Sci. Rep.">
        <title>Orb-weaving spider Araneus ventricosus genome elucidates the spidroin gene catalogue.</title>
        <authorList>
            <person name="Kono N."/>
            <person name="Nakamura H."/>
            <person name="Ohtoshi R."/>
            <person name="Moran D.A.P."/>
            <person name="Shinohara A."/>
            <person name="Yoshida Y."/>
            <person name="Fujiwara M."/>
            <person name="Mori M."/>
            <person name="Tomita M."/>
            <person name="Arakawa K."/>
        </authorList>
    </citation>
    <scope>NUCLEOTIDE SEQUENCE [LARGE SCALE GENOMIC DNA]</scope>
</reference>
<evidence type="ECO:0000313" key="3">
    <source>
        <dbReference type="Proteomes" id="UP000499080"/>
    </source>
</evidence>
<dbReference type="EMBL" id="BGPR01001801">
    <property type="protein sequence ID" value="GBM62112.1"/>
    <property type="molecule type" value="Genomic_DNA"/>
</dbReference>
<feature type="region of interest" description="Disordered" evidence="1">
    <location>
        <begin position="1"/>
        <end position="44"/>
    </location>
</feature>
<evidence type="ECO:0000313" key="2">
    <source>
        <dbReference type="EMBL" id="GBM62112.1"/>
    </source>
</evidence>
<organism evidence="2 3">
    <name type="scientific">Araneus ventricosus</name>
    <name type="common">Orbweaver spider</name>
    <name type="synonym">Epeira ventricosa</name>
    <dbReference type="NCBI Taxonomy" id="182803"/>
    <lineage>
        <taxon>Eukaryota</taxon>
        <taxon>Metazoa</taxon>
        <taxon>Ecdysozoa</taxon>
        <taxon>Arthropoda</taxon>
        <taxon>Chelicerata</taxon>
        <taxon>Arachnida</taxon>
        <taxon>Araneae</taxon>
        <taxon>Araneomorphae</taxon>
        <taxon>Entelegynae</taxon>
        <taxon>Araneoidea</taxon>
        <taxon>Araneidae</taxon>
        <taxon>Araneus</taxon>
    </lineage>
</organism>
<keyword evidence="3" id="KW-1185">Reference proteome</keyword>
<comment type="caution">
    <text evidence="2">The sequence shown here is derived from an EMBL/GenBank/DDBJ whole genome shotgun (WGS) entry which is preliminary data.</text>
</comment>
<dbReference type="Proteomes" id="UP000499080">
    <property type="component" value="Unassembled WGS sequence"/>
</dbReference>
<protein>
    <submittedName>
        <fullName evidence="2">Uncharacterized protein</fullName>
    </submittedName>
</protein>
<feature type="compositionally biased region" description="Basic and acidic residues" evidence="1">
    <location>
        <begin position="31"/>
        <end position="41"/>
    </location>
</feature>
<gene>
    <name evidence="2" type="ORF">AVEN_6483_1</name>
</gene>
<dbReference type="AlphaFoldDB" id="A0A4Y2H741"/>
<accession>A0A4Y2H741</accession>
<evidence type="ECO:0000256" key="1">
    <source>
        <dbReference type="SAM" id="MobiDB-lite"/>
    </source>
</evidence>
<proteinExistence type="predicted"/>
<sequence length="74" mass="8582">MFGFSGHLREKQYTSGTNTSLTGLRSPVIENHSEEQDERPPASRKFSGKLFHEIFSIPYDELYELLPKAFELYL</sequence>